<dbReference type="Pfam" id="PF14354">
    <property type="entry name" value="Lar_restr_allev"/>
    <property type="match status" value="1"/>
</dbReference>
<gene>
    <name evidence="2" type="ORF">G4V63_25740</name>
</gene>
<dbReference type="AlphaFoldDB" id="A0A7C9VJ27"/>
<feature type="compositionally biased region" description="Polar residues" evidence="1">
    <location>
        <begin position="211"/>
        <end position="221"/>
    </location>
</feature>
<dbReference type="EMBL" id="JAAMRR010001307">
    <property type="protein sequence ID" value="NGX98486.1"/>
    <property type="molecule type" value="Genomic_DNA"/>
</dbReference>
<protein>
    <recommendedName>
        <fullName evidence="4">Restriction alleviation protein, Lar family</fullName>
    </recommendedName>
</protein>
<name>A0A7C9VJ27_9BRAD</name>
<keyword evidence="3" id="KW-1185">Reference proteome</keyword>
<comment type="caution">
    <text evidence="2">The sequence shown here is derived from an EMBL/GenBank/DDBJ whole genome shotgun (WGS) entry which is preliminary data.</text>
</comment>
<evidence type="ECO:0008006" key="4">
    <source>
        <dbReference type="Google" id="ProtNLM"/>
    </source>
</evidence>
<sequence length="282" mass="31052">MTIISGNDELRGCPFCGSIRVGVGASQDMDENHNYIEDGRRWTVLCTDCGSSSSLYLPSEADAIARWNTRASAAGGVREALEEIAAERERQVNKEGWTTEHDDQHDDESLALVAALYATPMPLYDVQIHTNGIRWVDPWPWHRHETYHRYGDGDPVIRVNDGDKRSAHPRRRRLVVAAALLIAEIERLDRACALSASLVQGVQEEGAVQQSIATKQSTSGAERSETETAVREARPSIPSDDFNCIWLYEDGREVGCLNGPQDDPAVIARGKHWATTASGGDA</sequence>
<feature type="compositionally biased region" description="Basic and acidic residues" evidence="1">
    <location>
        <begin position="222"/>
        <end position="234"/>
    </location>
</feature>
<evidence type="ECO:0000313" key="3">
    <source>
        <dbReference type="Proteomes" id="UP000480266"/>
    </source>
</evidence>
<dbReference type="Proteomes" id="UP000480266">
    <property type="component" value="Unassembled WGS sequence"/>
</dbReference>
<reference evidence="2" key="1">
    <citation type="submission" date="2020-02" db="EMBL/GenBank/DDBJ databases">
        <title>Draft genome sequence of Candidatus Afipia apatlaquensis IBT-C3, a potential strain for decolorization of textile dyes.</title>
        <authorList>
            <person name="Sanchez-Reyes A."/>
            <person name="Breton-Deval L."/>
            <person name="Mangelson H."/>
            <person name="Sanchez-Flores A."/>
        </authorList>
    </citation>
    <scope>NUCLEOTIDE SEQUENCE [LARGE SCALE GENOMIC DNA]</scope>
    <source>
        <strain evidence="2">IBT-C3</strain>
    </source>
</reference>
<evidence type="ECO:0000256" key="1">
    <source>
        <dbReference type="SAM" id="MobiDB-lite"/>
    </source>
</evidence>
<evidence type="ECO:0000313" key="2">
    <source>
        <dbReference type="EMBL" id="NGX98486.1"/>
    </source>
</evidence>
<proteinExistence type="predicted"/>
<organism evidence="2 3">
    <name type="scientific">Candidatus Afipia apatlaquensis</name>
    <dbReference type="NCBI Taxonomy" id="2712852"/>
    <lineage>
        <taxon>Bacteria</taxon>
        <taxon>Pseudomonadati</taxon>
        <taxon>Pseudomonadota</taxon>
        <taxon>Alphaproteobacteria</taxon>
        <taxon>Hyphomicrobiales</taxon>
        <taxon>Nitrobacteraceae</taxon>
        <taxon>Afipia</taxon>
    </lineage>
</organism>
<accession>A0A7C9VJ27</accession>
<feature type="region of interest" description="Disordered" evidence="1">
    <location>
        <begin position="210"/>
        <end position="234"/>
    </location>
</feature>